<evidence type="ECO:0000313" key="2">
    <source>
        <dbReference type="EMBL" id="KGH11880.1"/>
    </source>
</evidence>
<dbReference type="EMBL" id="AWTP01000109">
    <property type="protein sequence ID" value="KGH11880.1"/>
    <property type="molecule type" value="Genomic_DNA"/>
</dbReference>
<protein>
    <recommendedName>
        <fullName evidence="4">Tripartite tricarboxylate transporter substrate binding protein</fullName>
    </recommendedName>
</protein>
<gene>
    <name evidence="2" type="ORF">P608_12240</name>
</gene>
<dbReference type="Proteomes" id="UP000029549">
    <property type="component" value="Unassembled WGS sequence"/>
</dbReference>
<dbReference type="CDD" id="cd07012">
    <property type="entry name" value="PBP2_Bug_TTT"/>
    <property type="match status" value="1"/>
</dbReference>
<comment type="caution">
    <text evidence="2">The sequence shown here is derived from an EMBL/GenBank/DDBJ whole genome shotgun (WGS) entry which is preliminary data.</text>
</comment>
<evidence type="ECO:0008006" key="4">
    <source>
        <dbReference type="Google" id="ProtNLM"/>
    </source>
</evidence>
<proteinExistence type="inferred from homology"/>
<dbReference type="Pfam" id="PF03401">
    <property type="entry name" value="TctC"/>
    <property type="match status" value="1"/>
</dbReference>
<evidence type="ECO:0000313" key="3">
    <source>
        <dbReference type="Proteomes" id="UP000029549"/>
    </source>
</evidence>
<dbReference type="PANTHER" id="PTHR42928:SF5">
    <property type="entry name" value="BLR1237 PROTEIN"/>
    <property type="match status" value="1"/>
</dbReference>
<dbReference type="Gene3D" id="3.40.190.150">
    <property type="entry name" value="Bordetella uptake gene, domain 1"/>
    <property type="match status" value="1"/>
</dbReference>
<dbReference type="Gene3D" id="3.40.190.10">
    <property type="entry name" value="Periplasmic binding protein-like II"/>
    <property type="match status" value="1"/>
</dbReference>
<dbReference type="InterPro" id="IPR042100">
    <property type="entry name" value="Bug_dom1"/>
</dbReference>
<dbReference type="InterPro" id="IPR005064">
    <property type="entry name" value="BUG"/>
</dbReference>
<dbReference type="AlphaFoldDB" id="A0A0E3BU27"/>
<accession>A0A0E3BU27</accession>
<organism evidence="2 3">
    <name type="scientific">Comamonas thiooxydans</name>
    <dbReference type="NCBI Taxonomy" id="363952"/>
    <lineage>
        <taxon>Bacteria</taxon>
        <taxon>Pseudomonadati</taxon>
        <taxon>Pseudomonadota</taxon>
        <taxon>Betaproteobacteria</taxon>
        <taxon>Burkholderiales</taxon>
        <taxon>Comamonadaceae</taxon>
        <taxon>Comamonas</taxon>
    </lineage>
</organism>
<dbReference type="PANTHER" id="PTHR42928">
    <property type="entry name" value="TRICARBOXYLATE-BINDING PROTEIN"/>
    <property type="match status" value="1"/>
</dbReference>
<sequence length="341" mass="35451">METKMTERVPDTGVMWPRRRLLKAGSVVAISQLACPLAQAELGKKGARLVVGFVAGGAGDNLARTLALDLQALYPAGLIVDNRPGASGRLAIDALRVADPDGNTLLYSPSALLTITPHAVKAGNFKPLDALKPIAAVSRQDFALVVSGKSKLTNVAELVEKAKEDSSFATYGTAGAGTPQHLIGHLLAKATGAPLVHAPYKGGAAALQDTLAGHTPICIAAVSQQLLGFAADGRLRILAVSGQKRSSFLPSVPTFIQQGFASICVEDWSGVLAPAKTPAEVVTKLAKRLSEITGSTLYADALAKSGQEVLSDGPAAYTERLRNESARWAPIVKDAGFSLDS</sequence>
<evidence type="ECO:0000256" key="1">
    <source>
        <dbReference type="ARBA" id="ARBA00006987"/>
    </source>
</evidence>
<comment type="similarity">
    <text evidence="1">Belongs to the UPF0065 (bug) family.</text>
</comment>
<name>A0A0E3BU27_9BURK</name>
<dbReference type="PIRSF" id="PIRSF017082">
    <property type="entry name" value="YflP"/>
    <property type="match status" value="1"/>
</dbReference>
<keyword evidence="3" id="KW-1185">Reference proteome</keyword>
<reference evidence="2 3" key="1">
    <citation type="submission" date="2013-09" db="EMBL/GenBank/DDBJ databases">
        <title>High correlation between genotypes and phenotypes of environmental bacteria Comamonas testosteroni strains.</title>
        <authorList>
            <person name="Liu L."/>
            <person name="Zhu W."/>
            <person name="Xia X."/>
            <person name="Xu B."/>
            <person name="Luo M."/>
            <person name="Wang G."/>
        </authorList>
    </citation>
    <scope>NUCLEOTIDE SEQUENCE [LARGE SCALE GENOMIC DNA]</scope>
    <source>
        <strain evidence="2 3">DF2</strain>
    </source>
</reference>